<keyword evidence="11" id="KW-1185">Reference proteome</keyword>
<dbReference type="PROSITE" id="PS00086">
    <property type="entry name" value="CYTOCHROME_P450"/>
    <property type="match status" value="1"/>
</dbReference>
<dbReference type="AlphaFoldDB" id="W9WLV9"/>
<evidence type="ECO:0000256" key="8">
    <source>
        <dbReference type="RuleBase" id="RU000461"/>
    </source>
</evidence>
<dbReference type="PRINTS" id="PR00385">
    <property type="entry name" value="P450"/>
</dbReference>
<dbReference type="GO" id="GO:0020037">
    <property type="term" value="F:heme binding"/>
    <property type="evidence" value="ECO:0007669"/>
    <property type="project" value="InterPro"/>
</dbReference>
<protein>
    <recommendedName>
        <fullName evidence="12">Cytochrome P450 oxidoreductase</fullName>
    </recommendedName>
</protein>
<dbReference type="Proteomes" id="UP000019471">
    <property type="component" value="Unassembled WGS sequence"/>
</dbReference>
<comment type="cofactor">
    <cofactor evidence="1 7">
        <name>heme</name>
        <dbReference type="ChEBI" id="CHEBI:30413"/>
    </cofactor>
</comment>
<keyword evidence="3 7" id="KW-0479">Metal-binding</keyword>
<dbReference type="GO" id="GO:0004497">
    <property type="term" value="F:monooxygenase activity"/>
    <property type="evidence" value="ECO:0007669"/>
    <property type="project" value="UniProtKB-KW"/>
</dbReference>
<keyword evidence="9" id="KW-0732">Signal</keyword>
<evidence type="ECO:0000256" key="3">
    <source>
        <dbReference type="ARBA" id="ARBA00022723"/>
    </source>
</evidence>
<sequence>MDARTVSWILASLVTVALAWRLSRYGMRPKDYPPGPPTLPILGNLHQMPSSNLHLHLQKWAQEYGPIYSLKLGGQTQIVVSSPAIMRDLLEKRSNIYSTRMDMFIRENSDNLNILFRNNDDVWRRQRRMYHLRLNARGADSYIPYQLFESRQLLHDFLVYPERYDQNFRRYTASIASTLAYGWRTPRIDLPAVAGIFWWNDRNVLIANSLQMTDWYPSLRPIIDWIPTRISSLKQELRKIRNLEETLFLDLFENAKARHKEGKPRPSFSNDMITANEKAGIDKLGDKELAHNAVQAAMGATYNGSLALLLTSGLTQAMVLFPKVQEEAQREIDEVVGSERMPTWSDREKLPYVRGVVEESLRWFPTTLLGAVPHGVAQDDFYMGYKIPAGSGIINNVWTMNNDPTRYENPRDFKPRRHDPAKTSGEFFGINSNSTERPHFNFGGGRRVCPGFHVAERGLFIAIARMLWAFSMTPKLDASGKPVEIDRDAVTGGLVAGPAPFSCTIVPRNEHRRAKIIQSWDDALSSLDSSHDFTDEFFEKEFKVRKT</sequence>
<keyword evidence="5 7" id="KW-0408">Iron</keyword>
<evidence type="ECO:0000313" key="11">
    <source>
        <dbReference type="Proteomes" id="UP000019471"/>
    </source>
</evidence>
<dbReference type="Gene3D" id="1.10.630.10">
    <property type="entry name" value="Cytochrome P450"/>
    <property type="match status" value="1"/>
</dbReference>
<reference evidence="10 11" key="1">
    <citation type="submission" date="2013-03" db="EMBL/GenBank/DDBJ databases">
        <title>The Genome Sequence of Cladophialophora psammophila CBS 110553.</title>
        <authorList>
            <consortium name="The Broad Institute Genomics Platform"/>
            <person name="Cuomo C."/>
            <person name="de Hoog S."/>
            <person name="Gorbushina A."/>
            <person name="Walker B."/>
            <person name="Young S.K."/>
            <person name="Zeng Q."/>
            <person name="Gargeya S."/>
            <person name="Fitzgerald M."/>
            <person name="Haas B."/>
            <person name="Abouelleil A."/>
            <person name="Allen A.W."/>
            <person name="Alvarado L."/>
            <person name="Arachchi H.M."/>
            <person name="Berlin A.M."/>
            <person name="Chapman S.B."/>
            <person name="Gainer-Dewar J."/>
            <person name="Goldberg J."/>
            <person name="Griggs A."/>
            <person name="Gujja S."/>
            <person name="Hansen M."/>
            <person name="Howarth C."/>
            <person name="Imamovic A."/>
            <person name="Ireland A."/>
            <person name="Larimer J."/>
            <person name="McCowan C."/>
            <person name="Murphy C."/>
            <person name="Pearson M."/>
            <person name="Poon T.W."/>
            <person name="Priest M."/>
            <person name="Roberts A."/>
            <person name="Saif S."/>
            <person name="Shea T."/>
            <person name="Sisk P."/>
            <person name="Sykes S."/>
            <person name="Wortman J."/>
            <person name="Nusbaum C."/>
            <person name="Birren B."/>
        </authorList>
    </citation>
    <scope>NUCLEOTIDE SEQUENCE [LARGE SCALE GENOMIC DNA]</scope>
    <source>
        <strain evidence="10 11">CBS 110553</strain>
    </source>
</reference>
<comment type="caution">
    <text evidence="10">The sequence shown here is derived from an EMBL/GenBank/DDBJ whole genome shotgun (WGS) entry which is preliminary data.</text>
</comment>
<evidence type="ECO:0000256" key="1">
    <source>
        <dbReference type="ARBA" id="ARBA00001971"/>
    </source>
</evidence>
<dbReference type="Pfam" id="PF00067">
    <property type="entry name" value="p450"/>
    <property type="match status" value="1"/>
</dbReference>
<organism evidence="10 11">
    <name type="scientific">Cladophialophora psammophila CBS 110553</name>
    <dbReference type="NCBI Taxonomy" id="1182543"/>
    <lineage>
        <taxon>Eukaryota</taxon>
        <taxon>Fungi</taxon>
        <taxon>Dikarya</taxon>
        <taxon>Ascomycota</taxon>
        <taxon>Pezizomycotina</taxon>
        <taxon>Eurotiomycetes</taxon>
        <taxon>Chaetothyriomycetidae</taxon>
        <taxon>Chaetothyriales</taxon>
        <taxon>Herpotrichiellaceae</taxon>
        <taxon>Cladophialophora</taxon>
    </lineage>
</organism>
<dbReference type="CDD" id="cd11065">
    <property type="entry name" value="CYP64-like"/>
    <property type="match status" value="1"/>
</dbReference>
<evidence type="ECO:0008006" key="12">
    <source>
        <dbReference type="Google" id="ProtNLM"/>
    </source>
</evidence>
<evidence type="ECO:0000256" key="2">
    <source>
        <dbReference type="ARBA" id="ARBA00010617"/>
    </source>
</evidence>
<evidence type="ECO:0000313" key="10">
    <source>
        <dbReference type="EMBL" id="EXJ69172.1"/>
    </source>
</evidence>
<dbReference type="EMBL" id="AMGX01000012">
    <property type="protein sequence ID" value="EXJ69172.1"/>
    <property type="molecule type" value="Genomic_DNA"/>
</dbReference>
<evidence type="ECO:0000256" key="9">
    <source>
        <dbReference type="SAM" id="SignalP"/>
    </source>
</evidence>
<gene>
    <name evidence="10" type="ORF">A1O5_08107</name>
</gene>
<feature type="signal peptide" evidence="9">
    <location>
        <begin position="1"/>
        <end position="19"/>
    </location>
</feature>
<dbReference type="STRING" id="1182543.W9WLV9"/>
<dbReference type="PANTHER" id="PTHR46300:SF2">
    <property type="entry name" value="CYTOCHROME P450 MONOOXYGENASE ALNH-RELATED"/>
    <property type="match status" value="1"/>
</dbReference>
<dbReference type="RefSeq" id="XP_007746882.1">
    <property type="nucleotide sequence ID" value="XM_007748692.1"/>
</dbReference>
<feature type="binding site" description="axial binding residue" evidence="7">
    <location>
        <position position="449"/>
    </location>
    <ligand>
        <name>heme</name>
        <dbReference type="ChEBI" id="CHEBI:30413"/>
    </ligand>
    <ligandPart>
        <name>Fe</name>
        <dbReference type="ChEBI" id="CHEBI:18248"/>
    </ligandPart>
</feature>
<dbReference type="PANTHER" id="PTHR46300">
    <property type="entry name" value="P450, PUTATIVE (EUROFUNG)-RELATED-RELATED"/>
    <property type="match status" value="1"/>
</dbReference>
<evidence type="ECO:0000256" key="5">
    <source>
        <dbReference type="ARBA" id="ARBA00023004"/>
    </source>
</evidence>
<keyword evidence="6 8" id="KW-0503">Monooxygenase</keyword>
<dbReference type="GO" id="GO:0016705">
    <property type="term" value="F:oxidoreductase activity, acting on paired donors, with incorporation or reduction of molecular oxygen"/>
    <property type="evidence" value="ECO:0007669"/>
    <property type="project" value="InterPro"/>
</dbReference>
<dbReference type="GO" id="GO:0005506">
    <property type="term" value="F:iron ion binding"/>
    <property type="evidence" value="ECO:0007669"/>
    <property type="project" value="InterPro"/>
</dbReference>
<dbReference type="InterPro" id="IPR036396">
    <property type="entry name" value="Cyt_P450_sf"/>
</dbReference>
<feature type="chain" id="PRO_5004934476" description="Cytochrome P450 oxidoreductase" evidence="9">
    <location>
        <begin position="20"/>
        <end position="547"/>
    </location>
</feature>
<dbReference type="GeneID" id="19192809"/>
<dbReference type="InterPro" id="IPR002401">
    <property type="entry name" value="Cyt_P450_E_grp-I"/>
</dbReference>
<dbReference type="PRINTS" id="PR00463">
    <property type="entry name" value="EP450I"/>
</dbReference>
<comment type="similarity">
    <text evidence="2 8">Belongs to the cytochrome P450 family.</text>
</comment>
<dbReference type="OrthoDB" id="1103324at2759"/>
<proteinExistence type="inferred from homology"/>
<accession>W9WLV9</accession>
<dbReference type="eggNOG" id="KOG0156">
    <property type="taxonomic scope" value="Eukaryota"/>
</dbReference>
<dbReference type="HOGENOM" id="CLU_001570_2_1_1"/>
<dbReference type="InterPro" id="IPR001128">
    <property type="entry name" value="Cyt_P450"/>
</dbReference>
<name>W9WLV9_9EURO</name>
<dbReference type="SUPFAM" id="SSF48264">
    <property type="entry name" value="Cytochrome P450"/>
    <property type="match status" value="1"/>
</dbReference>
<evidence type="ECO:0000256" key="6">
    <source>
        <dbReference type="ARBA" id="ARBA00023033"/>
    </source>
</evidence>
<keyword evidence="7 8" id="KW-0349">Heme</keyword>
<dbReference type="InterPro" id="IPR050364">
    <property type="entry name" value="Cytochrome_P450_fung"/>
</dbReference>
<keyword evidence="4 8" id="KW-0560">Oxidoreductase</keyword>
<evidence type="ECO:0000256" key="7">
    <source>
        <dbReference type="PIRSR" id="PIRSR602401-1"/>
    </source>
</evidence>
<dbReference type="InterPro" id="IPR017972">
    <property type="entry name" value="Cyt_P450_CS"/>
</dbReference>
<evidence type="ECO:0000256" key="4">
    <source>
        <dbReference type="ARBA" id="ARBA00023002"/>
    </source>
</evidence>